<name>A0A1E3X6M9_9BACT</name>
<evidence type="ECO:0000256" key="1">
    <source>
        <dbReference type="ARBA" id="ARBA00009981"/>
    </source>
</evidence>
<dbReference type="InterPro" id="IPR036165">
    <property type="entry name" value="YefM-like_sf"/>
</dbReference>
<organism evidence="3 4">
    <name type="scientific">Candidatus Scalindua rubra</name>
    <dbReference type="NCBI Taxonomy" id="1872076"/>
    <lineage>
        <taxon>Bacteria</taxon>
        <taxon>Pseudomonadati</taxon>
        <taxon>Planctomycetota</taxon>
        <taxon>Candidatus Brocadiia</taxon>
        <taxon>Candidatus Brocadiales</taxon>
        <taxon>Candidatus Scalinduaceae</taxon>
        <taxon>Candidatus Scalindua</taxon>
    </lineage>
</organism>
<sequence length="82" mass="9660">MKQNKKIITASKLRENVYRILDQVLETGIPVEIKRHGHRLKIVPVDSVNKLCSLIERSYLKCDPDEIVHLDWSREWKPNDLP</sequence>
<evidence type="ECO:0000313" key="3">
    <source>
        <dbReference type="EMBL" id="ODS31300.1"/>
    </source>
</evidence>
<dbReference type="EMBL" id="MAYW01000128">
    <property type="protein sequence ID" value="ODS31300.1"/>
    <property type="molecule type" value="Genomic_DNA"/>
</dbReference>
<evidence type="ECO:0000256" key="2">
    <source>
        <dbReference type="RuleBase" id="RU362080"/>
    </source>
</evidence>
<comment type="caution">
    <text evidence="3">The sequence shown here is derived from an EMBL/GenBank/DDBJ whole genome shotgun (WGS) entry which is preliminary data.</text>
</comment>
<dbReference type="Pfam" id="PF02604">
    <property type="entry name" value="PhdYeFM_antitox"/>
    <property type="match status" value="1"/>
</dbReference>
<dbReference type="Proteomes" id="UP000094056">
    <property type="component" value="Unassembled WGS sequence"/>
</dbReference>
<dbReference type="AlphaFoldDB" id="A0A1E3X6M9"/>
<protein>
    <recommendedName>
        <fullName evidence="2">Antitoxin</fullName>
    </recommendedName>
</protein>
<comment type="similarity">
    <text evidence="1 2">Belongs to the phD/YefM antitoxin family.</text>
</comment>
<evidence type="ECO:0000313" key="4">
    <source>
        <dbReference type="Proteomes" id="UP000094056"/>
    </source>
</evidence>
<proteinExistence type="inferred from homology"/>
<dbReference type="InterPro" id="IPR006442">
    <property type="entry name" value="Antitoxin_Phd/YefM"/>
</dbReference>
<dbReference type="SUPFAM" id="SSF143120">
    <property type="entry name" value="YefM-like"/>
    <property type="match status" value="1"/>
</dbReference>
<reference evidence="3 4" key="1">
    <citation type="submission" date="2016-07" db="EMBL/GenBank/DDBJ databases">
        <title>Draft genome of Scalindua rubra, obtained from a brine-seawater interface in the Red Sea, sheds light on salt adaptation in anammox bacteria.</title>
        <authorList>
            <person name="Speth D.R."/>
            <person name="Lagkouvardos I."/>
            <person name="Wang Y."/>
            <person name="Qian P.-Y."/>
            <person name="Dutilh B.E."/>
            <person name="Jetten M.S."/>
        </authorList>
    </citation>
    <scope>NUCLEOTIDE SEQUENCE [LARGE SCALE GENOMIC DNA]</scope>
    <source>
        <strain evidence="3">BSI-1</strain>
    </source>
</reference>
<dbReference type="Gene3D" id="3.40.1620.10">
    <property type="entry name" value="YefM-like domain"/>
    <property type="match status" value="1"/>
</dbReference>
<gene>
    <name evidence="3" type="ORF">SCARUB_03593</name>
</gene>
<accession>A0A1E3X6M9</accession>
<comment type="function">
    <text evidence="2">Antitoxin component of a type II toxin-antitoxin (TA) system.</text>
</comment>